<evidence type="ECO:0000256" key="1">
    <source>
        <dbReference type="ARBA" id="ARBA00022692"/>
    </source>
</evidence>
<keyword evidence="1 3" id="KW-0812">Transmembrane</keyword>
<organism evidence="4 5">
    <name type="scientific">Proteiniclasticum sediminis</name>
    <dbReference type="NCBI Taxonomy" id="2804028"/>
    <lineage>
        <taxon>Bacteria</taxon>
        <taxon>Bacillati</taxon>
        <taxon>Bacillota</taxon>
        <taxon>Clostridia</taxon>
        <taxon>Eubacteriales</taxon>
        <taxon>Clostridiaceae</taxon>
        <taxon>Proteiniclasticum</taxon>
    </lineage>
</organism>
<feature type="transmembrane region" description="Helical" evidence="3">
    <location>
        <begin position="40"/>
        <end position="64"/>
    </location>
</feature>
<feature type="transmembrane region" description="Helical" evidence="3">
    <location>
        <begin position="103"/>
        <end position="126"/>
    </location>
</feature>
<sequence length="163" mass="17225">MNNYRKLAYGGLIGALVFLGTYLIQIPIPGGLGYANFGDGVILISSTLLGPFAAFPAAIGSALADMFAGFPQYIPFTFTIKGLVALVPSLLLRKKTRSFRSMLLPFILAEAVMVSGYFIADSILYGTLYAAGAVGYNLLQGFVGVVLGIVGSVFVLKNNISIK</sequence>
<dbReference type="GO" id="GO:0016020">
    <property type="term" value="C:membrane"/>
    <property type="evidence" value="ECO:0007669"/>
    <property type="project" value="InterPro"/>
</dbReference>
<evidence type="ECO:0000256" key="2">
    <source>
        <dbReference type="ARBA" id="ARBA00022989"/>
    </source>
</evidence>
<feature type="transmembrane region" description="Helical" evidence="3">
    <location>
        <begin position="6"/>
        <end position="28"/>
    </location>
</feature>
<dbReference type="AlphaFoldDB" id="A0A941CPC2"/>
<protein>
    <submittedName>
        <fullName evidence="4">ECF transporter S component</fullName>
    </submittedName>
</protein>
<dbReference type="Proteomes" id="UP000675379">
    <property type="component" value="Unassembled WGS sequence"/>
</dbReference>
<dbReference type="PANTHER" id="PTHR37815">
    <property type="entry name" value="UPF0397 PROTEIN BC_2624-RELATED"/>
    <property type="match status" value="1"/>
</dbReference>
<reference evidence="4" key="1">
    <citation type="submission" date="2021-04" db="EMBL/GenBank/DDBJ databases">
        <title>Proteiniclasticum sedimins sp. nov., an obligate anaerobic bacterium isolated from anaerobic sludge.</title>
        <authorList>
            <person name="Liu J."/>
        </authorList>
    </citation>
    <scope>NUCLEOTIDE SEQUENCE</scope>
    <source>
        <strain evidence="4">BAD-10</strain>
    </source>
</reference>
<proteinExistence type="predicted"/>
<accession>A0A941CPC2</accession>
<comment type="caution">
    <text evidence="4">The sequence shown here is derived from an EMBL/GenBank/DDBJ whole genome shotgun (WGS) entry which is preliminary data.</text>
</comment>
<evidence type="ECO:0000313" key="4">
    <source>
        <dbReference type="EMBL" id="MBR0575604.1"/>
    </source>
</evidence>
<name>A0A941CPC2_9CLOT</name>
<keyword evidence="5" id="KW-1185">Reference proteome</keyword>
<gene>
    <name evidence="4" type="ORF">KCG48_04530</name>
</gene>
<keyword evidence="2 3" id="KW-1133">Transmembrane helix</keyword>
<feature type="transmembrane region" description="Helical" evidence="3">
    <location>
        <begin position="138"/>
        <end position="156"/>
    </location>
</feature>
<keyword evidence="3" id="KW-0472">Membrane</keyword>
<dbReference type="EMBL" id="JAGSCS010000004">
    <property type="protein sequence ID" value="MBR0575604.1"/>
    <property type="molecule type" value="Genomic_DNA"/>
</dbReference>
<evidence type="ECO:0000256" key="3">
    <source>
        <dbReference type="SAM" id="Phobius"/>
    </source>
</evidence>
<evidence type="ECO:0000313" key="5">
    <source>
        <dbReference type="Proteomes" id="UP000675379"/>
    </source>
</evidence>
<dbReference type="RefSeq" id="WP_211800130.1">
    <property type="nucleotide sequence ID" value="NZ_JAGSCS010000004.1"/>
</dbReference>
<dbReference type="InterPro" id="IPR009825">
    <property type="entry name" value="ECF_substrate-spec-like"/>
</dbReference>
<dbReference type="PANTHER" id="PTHR37815:SF3">
    <property type="entry name" value="UPF0397 PROTEIN SPR0429"/>
    <property type="match status" value="1"/>
</dbReference>
<dbReference type="Pfam" id="PF07155">
    <property type="entry name" value="ECF-ribofla_trS"/>
    <property type="match status" value="1"/>
</dbReference>
<dbReference type="Gene3D" id="1.10.1760.20">
    <property type="match status" value="1"/>
</dbReference>